<dbReference type="AlphaFoldDB" id="A0A832A141"/>
<name>A0A832A141_9BACT</name>
<reference evidence="1" key="1">
    <citation type="journal article" date="2020" name="mSystems">
        <title>Genome- and Community-Level Interaction Insights into Carbon Utilization and Element Cycling Functions of Hydrothermarchaeota in Hydrothermal Sediment.</title>
        <authorList>
            <person name="Zhou Z."/>
            <person name="Liu Y."/>
            <person name="Xu W."/>
            <person name="Pan J."/>
            <person name="Luo Z.H."/>
            <person name="Li M."/>
        </authorList>
    </citation>
    <scope>NUCLEOTIDE SEQUENCE [LARGE SCALE GENOMIC DNA]</scope>
    <source>
        <strain evidence="1">SpSt-456</strain>
    </source>
</reference>
<comment type="caution">
    <text evidence="1">The sequence shown here is derived from an EMBL/GenBank/DDBJ whole genome shotgun (WGS) entry which is preliminary data.</text>
</comment>
<evidence type="ECO:0000313" key="1">
    <source>
        <dbReference type="EMBL" id="HFK97603.1"/>
    </source>
</evidence>
<protein>
    <submittedName>
        <fullName evidence="1">Uncharacterized protein</fullName>
    </submittedName>
</protein>
<proteinExistence type="predicted"/>
<organism evidence="1">
    <name type="scientific">Desulfacinum infernum</name>
    <dbReference type="NCBI Taxonomy" id="35837"/>
    <lineage>
        <taxon>Bacteria</taxon>
        <taxon>Pseudomonadati</taxon>
        <taxon>Thermodesulfobacteriota</taxon>
        <taxon>Syntrophobacteria</taxon>
        <taxon>Syntrophobacterales</taxon>
        <taxon>Syntrophobacteraceae</taxon>
        <taxon>Desulfacinum</taxon>
    </lineage>
</organism>
<accession>A0A832A141</accession>
<gene>
    <name evidence="1" type="ORF">ENS06_09840</name>
</gene>
<sequence length="301" mass="35015">MANFEFNSKHIIDRLMERFRLDQTQACDVFDRVRTTLESHTPDDWRFTDSPSSRFFVVEERTRAKFFGMSYRTSSEGKKLVDTLRSRLHDPSGLARDMGTIVKDYIQEIQCPDLRVVHDMRTVYGTGPKAHIAEERVLVEQSRASVTHTVPFYARKIAARPNAAVLEDGTLWVRQYINWVGQDPNGSEYYVFQPLTKQGVDKSQFRVYAHAHNGAFQKVDECCVCANPDCRPNFPTWKKPSDVRTESYWKLPTYLDMLLADLDYCERYAAKGAPFSAEDLQLLYWLRRIADAARQELYRKL</sequence>
<dbReference type="EMBL" id="DSTK01000031">
    <property type="protein sequence ID" value="HFK97603.1"/>
    <property type="molecule type" value="Genomic_DNA"/>
</dbReference>